<evidence type="ECO:0000256" key="1">
    <source>
        <dbReference type="SAM" id="Phobius"/>
    </source>
</evidence>
<dbReference type="KEGG" id="cthu:HUR95_08650"/>
<keyword evidence="5" id="KW-1185">Reference proteome</keyword>
<dbReference type="Proteomes" id="UP000825179">
    <property type="component" value="Chromosome"/>
</dbReference>
<name>F5L494_CALTT</name>
<dbReference type="PANTHER" id="PTHR39174:SF1">
    <property type="entry name" value="INNER MEMBRANE PROTEIN"/>
    <property type="match status" value="1"/>
</dbReference>
<gene>
    <name evidence="2" type="ORF">CathTA2_0606</name>
    <name evidence="3" type="ORF">HUR95_08650</name>
</gene>
<dbReference type="PANTHER" id="PTHR39174">
    <property type="entry name" value="INNER MEMBRANE PROTEIN-RELATED"/>
    <property type="match status" value="1"/>
</dbReference>
<organism evidence="2 4">
    <name type="scientific">Caldalkalibacillus thermarum (strain TA2.A1)</name>
    <dbReference type="NCBI Taxonomy" id="986075"/>
    <lineage>
        <taxon>Bacteria</taxon>
        <taxon>Bacillati</taxon>
        <taxon>Bacillota</taxon>
        <taxon>Bacilli</taxon>
        <taxon>Bacillales</taxon>
        <taxon>Bacillaceae</taxon>
        <taxon>Caldalkalibacillus</taxon>
    </lineage>
</organism>
<reference evidence="3" key="3">
    <citation type="submission" date="2021-08" db="EMBL/GenBank/DDBJ databases">
        <authorList>
            <person name="de Jong S."/>
            <person name="van den Broek M."/>
            <person name="Merkel A."/>
            <person name="de la Torre Cortes P."/>
            <person name="Kalamorz F."/>
            <person name="Cook G."/>
            <person name="van Loosdrecht M."/>
            <person name="McMillan D."/>
        </authorList>
    </citation>
    <scope>NUCLEOTIDE SEQUENCE</scope>
    <source>
        <strain evidence="3">TA2.A1</strain>
    </source>
</reference>
<evidence type="ECO:0000313" key="5">
    <source>
        <dbReference type="Proteomes" id="UP000825179"/>
    </source>
</evidence>
<dbReference type="AlphaFoldDB" id="F5L494"/>
<accession>F5L494</accession>
<keyword evidence="1" id="KW-0812">Transmembrane</keyword>
<keyword evidence="1" id="KW-0472">Membrane</keyword>
<reference evidence="3 5" key="2">
    <citation type="journal article" date="2020" name="Extremophiles">
        <title>Genomic analysis of Caldalkalibacillus thermarum TA2.A1 reveals aerobic alkaliphilic metabolism and evolutionary hallmarks linking alkaliphilic bacteria and plant life.</title>
        <authorList>
            <person name="de Jong S.I."/>
            <person name="van den Broek M.A."/>
            <person name="Merkel A.Y."/>
            <person name="de la Torre Cortes P."/>
            <person name="Kalamorz F."/>
            <person name="Cook G.M."/>
            <person name="van Loosdrecht M.C.M."/>
            <person name="McMillan D.G.G."/>
        </authorList>
    </citation>
    <scope>NUCLEOTIDE SEQUENCE [LARGE SCALE GENOMIC DNA]</scope>
    <source>
        <strain evidence="3 5">TA2.A1</strain>
    </source>
</reference>
<dbReference type="eggNOG" id="COG3924">
    <property type="taxonomic scope" value="Bacteria"/>
</dbReference>
<reference evidence="2 4" key="1">
    <citation type="journal article" date="2011" name="J. Bacteriol.">
        <title>Draft genome sequence of the thermoalkaliphilic Caldalkalibacillus thermarum strain TA2.A1.</title>
        <authorList>
            <person name="Kalamorz F."/>
            <person name="Keis S."/>
            <person name="McMillan D.G."/>
            <person name="Olsson K."/>
            <person name="Stanton J.A."/>
            <person name="Stockwell P."/>
            <person name="Black M.A."/>
            <person name="Klingeman D.M."/>
            <person name="Land M.L."/>
            <person name="Han C.S."/>
            <person name="Martin S.L."/>
            <person name="Becher S.A."/>
            <person name="Peddie C.J."/>
            <person name="Morgan H.W."/>
            <person name="Matthies D."/>
            <person name="Preiss L."/>
            <person name="Meier T."/>
            <person name="Brown S.D."/>
            <person name="Cook G.M."/>
        </authorList>
    </citation>
    <scope>NUCLEOTIDE SEQUENCE [LARGE SCALE GENOMIC DNA]</scope>
    <source>
        <strain evidence="2 4">TA2.A1</strain>
    </source>
</reference>
<keyword evidence="1" id="KW-1133">Transmembrane helix</keyword>
<evidence type="ECO:0000313" key="2">
    <source>
        <dbReference type="EMBL" id="EGL83835.1"/>
    </source>
</evidence>
<proteinExistence type="predicted"/>
<dbReference type="EMBL" id="CP082237">
    <property type="protein sequence ID" value="QZT32489.1"/>
    <property type="molecule type" value="Genomic_DNA"/>
</dbReference>
<dbReference type="GO" id="GO:0016020">
    <property type="term" value="C:membrane"/>
    <property type="evidence" value="ECO:0007669"/>
    <property type="project" value="UniProtKB-SubCell"/>
</dbReference>
<dbReference type="Proteomes" id="UP000010716">
    <property type="component" value="Unassembled WGS sequence"/>
</dbReference>
<dbReference type="InterPro" id="IPR010398">
    <property type="entry name" value="DUF997"/>
</dbReference>
<dbReference type="EMBL" id="AFCE01000077">
    <property type="protein sequence ID" value="EGL83835.1"/>
    <property type="molecule type" value="Genomic_DNA"/>
</dbReference>
<protein>
    <submittedName>
        <fullName evidence="3">YhdT family protein</fullName>
    </submittedName>
</protein>
<evidence type="ECO:0000313" key="4">
    <source>
        <dbReference type="Proteomes" id="UP000010716"/>
    </source>
</evidence>
<dbReference type="Pfam" id="PF06196">
    <property type="entry name" value="DUF997"/>
    <property type="match status" value="1"/>
</dbReference>
<sequence>MKEKGKIFEEDSRYHQCNREMWVTVLFFVINILIMGGLSVLIGYNVPGEEVKLIAGFPDWFFYGAIVGWVVLCFVVYFMVKFFYKDMSLNKEE</sequence>
<evidence type="ECO:0000313" key="3">
    <source>
        <dbReference type="EMBL" id="QZT32489.1"/>
    </source>
</evidence>
<dbReference type="RefSeq" id="WP_007502982.1">
    <property type="nucleotide sequence ID" value="NZ_AFCE01000077.1"/>
</dbReference>
<dbReference type="OrthoDB" id="1752893at2"/>
<feature type="transmembrane region" description="Helical" evidence="1">
    <location>
        <begin position="21"/>
        <end position="44"/>
    </location>
</feature>
<feature type="transmembrane region" description="Helical" evidence="1">
    <location>
        <begin position="60"/>
        <end position="84"/>
    </location>
</feature>